<gene>
    <name evidence="10" type="ORF">MCOR_15326</name>
</gene>
<proteinExistence type="inferred from homology"/>
<reference evidence="10 11" key="1">
    <citation type="submission" date="2020-06" db="EMBL/GenBank/DDBJ databases">
        <authorList>
            <person name="Li R."/>
            <person name="Bekaert M."/>
        </authorList>
    </citation>
    <scope>NUCLEOTIDE SEQUENCE [LARGE SCALE GENOMIC DNA]</scope>
    <source>
        <strain evidence="11">wild</strain>
    </source>
</reference>
<sequence>MMTDCHGLPFACMLKQQKSGQSQNLYNNLRQKAESNTLTSTLYRQQQSIDSNGGYNPSNMAAIVKQNTESNSGNIGMTMGNSELLSFMNTGSTGQSNSMNGQGGSSQGRISNTNMQNGGTPLSGNMLGVSSNGQKSISIPKQGNGMATMFSGGGGSNSMNSMTNPFSKSMTNLIGNGGLQGSMQSGREPENVKGSVNQVQASVKDNQDNLKNILLQVVGNTCGLDWLNCAKDCFSVDKDRRKCSPLPPNCPKSCVIFDDNGCTVCSCESTPCPPFPDDCPRGFSKIDENRCPICTLDGSRFMLKSDHGYNKIEGDVLFHPSVVSCIIHCSLYWKCTSVFFNKKTQQCNWLTSAVEHQNTQNRDWDFYEMESGEVNVALLKPATQSSTFEAPGTYGATFATDGLVRKLQNGYWCTHTRGEFTPWLRIDLQVTFKIKKVVLVNRQDEHGDRLHDVEVRAGLDGASFPEICGIFEGPGFTGESVNIFCQKNTIGRFVRAQIVKGGFSEILSLCEMEIYTI</sequence>
<dbReference type="GO" id="GO:0046872">
    <property type="term" value="F:metal ion binding"/>
    <property type="evidence" value="ECO:0007669"/>
    <property type="project" value="UniProtKB-KW"/>
</dbReference>
<feature type="domain" description="F5/8 type C" evidence="9">
    <location>
        <begin position="371"/>
        <end position="517"/>
    </location>
</feature>
<evidence type="ECO:0000256" key="6">
    <source>
        <dbReference type="ARBA" id="ARBA00022837"/>
    </source>
</evidence>
<evidence type="ECO:0000256" key="8">
    <source>
        <dbReference type="SAM" id="MobiDB-lite"/>
    </source>
</evidence>
<dbReference type="SUPFAM" id="SSF49785">
    <property type="entry name" value="Galactose-binding domain-like"/>
    <property type="match status" value="1"/>
</dbReference>
<name>A0A6J8B6P1_MYTCO</name>
<dbReference type="OrthoDB" id="6150663at2759"/>
<evidence type="ECO:0000256" key="4">
    <source>
        <dbReference type="ARBA" id="ARBA00022723"/>
    </source>
</evidence>
<evidence type="ECO:0000313" key="10">
    <source>
        <dbReference type="EMBL" id="CAC5379236.1"/>
    </source>
</evidence>
<dbReference type="GO" id="GO:0042806">
    <property type="term" value="F:fucose binding"/>
    <property type="evidence" value="ECO:0007669"/>
    <property type="project" value="UniProtKB-ARBA"/>
</dbReference>
<comment type="similarity">
    <text evidence="2">Belongs to the fucolectin family.</text>
</comment>
<evidence type="ECO:0000256" key="7">
    <source>
        <dbReference type="ARBA" id="ARBA00023157"/>
    </source>
</evidence>
<dbReference type="PANTHER" id="PTHR45713">
    <property type="entry name" value="FTP DOMAIN-CONTAINING PROTEIN"/>
    <property type="match status" value="1"/>
</dbReference>
<accession>A0A6J8B6P1</accession>
<evidence type="ECO:0000259" key="9">
    <source>
        <dbReference type="PROSITE" id="PS50022"/>
    </source>
</evidence>
<dbReference type="InterPro" id="IPR008979">
    <property type="entry name" value="Galactose-bd-like_sf"/>
</dbReference>
<dbReference type="InterPro" id="IPR051941">
    <property type="entry name" value="BG_Antigen-Binding_Lectin"/>
</dbReference>
<evidence type="ECO:0000256" key="3">
    <source>
        <dbReference type="ARBA" id="ARBA00011233"/>
    </source>
</evidence>
<comment type="function">
    <text evidence="1">Acts as a defensive agent. Recognizes blood group fucosylated oligosaccharides including A, B, H and Lewis B-type antigens. Does not recognize Lewis A antigen and has low affinity for monovalent haptens.</text>
</comment>
<dbReference type="GO" id="GO:0001868">
    <property type="term" value="P:regulation of complement activation, lectin pathway"/>
    <property type="evidence" value="ECO:0007669"/>
    <property type="project" value="UniProtKB-ARBA"/>
</dbReference>
<dbReference type="GO" id="GO:0010185">
    <property type="term" value="P:regulation of cellular defense response"/>
    <property type="evidence" value="ECO:0007669"/>
    <property type="project" value="UniProtKB-ARBA"/>
</dbReference>
<keyword evidence="5" id="KW-0430">Lectin</keyword>
<dbReference type="SUPFAM" id="SSF57414">
    <property type="entry name" value="Hairpin loop containing domain-like"/>
    <property type="match status" value="1"/>
</dbReference>
<protein>
    <recommendedName>
        <fullName evidence="9">F5/8 type C domain-containing protein</fullName>
    </recommendedName>
</protein>
<dbReference type="InterPro" id="IPR000421">
    <property type="entry name" value="FA58C"/>
</dbReference>
<dbReference type="AlphaFoldDB" id="A0A6J8B6P1"/>
<organism evidence="10 11">
    <name type="scientific">Mytilus coruscus</name>
    <name type="common">Sea mussel</name>
    <dbReference type="NCBI Taxonomy" id="42192"/>
    <lineage>
        <taxon>Eukaryota</taxon>
        <taxon>Metazoa</taxon>
        <taxon>Spiralia</taxon>
        <taxon>Lophotrochozoa</taxon>
        <taxon>Mollusca</taxon>
        <taxon>Bivalvia</taxon>
        <taxon>Autobranchia</taxon>
        <taxon>Pteriomorphia</taxon>
        <taxon>Mytilida</taxon>
        <taxon>Mytiloidea</taxon>
        <taxon>Mytilidae</taxon>
        <taxon>Mytilinae</taxon>
        <taxon>Mytilus</taxon>
    </lineage>
</organism>
<keyword evidence="6" id="KW-0106">Calcium</keyword>
<keyword evidence="7" id="KW-1015">Disulfide bond</keyword>
<dbReference type="Gene3D" id="2.60.120.260">
    <property type="entry name" value="Galactose-binding domain-like"/>
    <property type="match status" value="1"/>
</dbReference>
<evidence type="ECO:0000256" key="1">
    <source>
        <dbReference type="ARBA" id="ARBA00002219"/>
    </source>
</evidence>
<dbReference type="PANTHER" id="PTHR45713:SF15">
    <property type="entry name" value="F5_8 TYPE C DOMAIN-CONTAINING PROTEIN"/>
    <property type="match status" value="1"/>
</dbReference>
<dbReference type="InterPro" id="IPR006585">
    <property type="entry name" value="FTP1"/>
</dbReference>
<dbReference type="Pfam" id="PF00754">
    <property type="entry name" value="F5_F8_type_C"/>
    <property type="match status" value="1"/>
</dbReference>
<comment type="subunit">
    <text evidence="3">Homotrimer.</text>
</comment>
<keyword evidence="4" id="KW-0479">Metal-binding</keyword>
<evidence type="ECO:0000313" key="11">
    <source>
        <dbReference type="Proteomes" id="UP000507470"/>
    </source>
</evidence>
<feature type="region of interest" description="Disordered" evidence="8">
    <location>
        <begin position="88"/>
        <end position="123"/>
    </location>
</feature>
<dbReference type="SMART" id="SM00607">
    <property type="entry name" value="FTP"/>
    <property type="match status" value="1"/>
</dbReference>
<evidence type="ECO:0000256" key="5">
    <source>
        <dbReference type="ARBA" id="ARBA00022734"/>
    </source>
</evidence>
<dbReference type="PROSITE" id="PS50022">
    <property type="entry name" value="FA58C_3"/>
    <property type="match status" value="1"/>
</dbReference>
<dbReference type="Proteomes" id="UP000507470">
    <property type="component" value="Unassembled WGS sequence"/>
</dbReference>
<feature type="compositionally biased region" description="Polar residues" evidence="8">
    <location>
        <begin position="109"/>
        <end position="123"/>
    </location>
</feature>
<dbReference type="EMBL" id="CACVKT020002653">
    <property type="protein sequence ID" value="CAC5379236.1"/>
    <property type="molecule type" value="Genomic_DNA"/>
</dbReference>
<evidence type="ECO:0000256" key="2">
    <source>
        <dbReference type="ARBA" id="ARBA00010147"/>
    </source>
</evidence>
<feature type="compositionally biased region" description="Low complexity" evidence="8">
    <location>
        <begin position="89"/>
        <end position="100"/>
    </location>
</feature>
<keyword evidence="11" id="KW-1185">Reference proteome</keyword>